<name>A0A7K3WRV8_9FLAO</name>
<dbReference type="Pfam" id="PF03683">
    <property type="entry name" value="UPF0175"/>
    <property type="match status" value="1"/>
</dbReference>
<dbReference type="RefSeq" id="WP_163285184.1">
    <property type="nucleotide sequence ID" value="NZ_JAAGVY010000015.1"/>
</dbReference>
<dbReference type="Proteomes" id="UP000486602">
    <property type="component" value="Unassembled WGS sequence"/>
</dbReference>
<protein>
    <submittedName>
        <fullName evidence="1">UPF0175 family protein</fullName>
    </submittedName>
</protein>
<evidence type="ECO:0000313" key="1">
    <source>
        <dbReference type="EMBL" id="NEN23791.1"/>
    </source>
</evidence>
<evidence type="ECO:0000313" key="2">
    <source>
        <dbReference type="Proteomes" id="UP000486602"/>
    </source>
</evidence>
<gene>
    <name evidence="1" type="ORF">G3O08_09785</name>
</gene>
<dbReference type="InterPro" id="IPR005368">
    <property type="entry name" value="UPF0175"/>
</dbReference>
<dbReference type="AlphaFoldDB" id="A0A7K3WRV8"/>
<dbReference type="EMBL" id="JAAGVY010000015">
    <property type="protein sequence ID" value="NEN23791.1"/>
    <property type="molecule type" value="Genomic_DNA"/>
</dbReference>
<accession>A0A7K3WRV8</accession>
<reference evidence="1 2" key="1">
    <citation type="submission" date="2020-02" db="EMBL/GenBank/DDBJ databases">
        <title>Out from the shadows clarifying the taxonomy of the family Cryomorphaceae and related taxa by utilizing the GTDB taxonomic framework.</title>
        <authorList>
            <person name="Bowman J.P."/>
        </authorList>
    </citation>
    <scope>NUCLEOTIDE SEQUENCE [LARGE SCALE GENOMIC DNA]</scope>
    <source>
        <strain evidence="1 2">QSSC 1-22</strain>
    </source>
</reference>
<sequence>MKKVVIELPEDYNISESEAVIAMAAQLFEMGKLSLGQAAQLAGYEKRDFIEILSSYGVSVFNYLAEDVDNDLKSADLNNI</sequence>
<organism evidence="1 2">
    <name type="scientific">Cryomorpha ignava</name>
    <dbReference type="NCBI Taxonomy" id="101383"/>
    <lineage>
        <taxon>Bacteria</taxon>
        <taxon>Pseudomonadati</taxon>
        <taxon>Bacteroidota</taxon>
        <taxon>Flavobacteriia</taxon>
        <taxon>Flavobacteriales</taxon>
        <taxon>Cryomorphaceae</taxon>
        <taxon>Cryomorpha</taxon>
    </lineage>
</organism>
<proteinExistence type="predicted"/>
<comment type="caution">
    <text evidence="1">The sequence shown here is derived from an EMBL/GenBank/DDBJ whole genome shotgun (WGS) entry which is preliminary data.</text>
</comment>
<keyword evidence="2" id="KW-1185">Reference proteome</keyword>